<evidence type="ECO:0000256" key="4">
    <source>
        <dbReference type="ARBA" id="ARBA00022496"/>
    </source>
</evidence>
<evidence type="ECO:0000256" key="8">
    <source>
        <dbReference type="ARBA" id="ARBA00023065"/>
    </source>
</evidence>
<dbReference type="Gene3D" id="2.40.170.20">
    <property type="entry name" value="TonB-dependent receptor, beta-barrel domain"/>
    <property type="match status" value="1"/>
</dbReference>
<name>A0ABY7NL36_9SPHN</name>
<comment type="subcellular location">
    <subcellularLocation>
        <location evidence="1 12">Cell outer membrane</location>
        <topology evidence="1 12">Multi-pass membrane protein</topology>
    </subcellularLocation>
</comment>
<comment type="similarity">
    <text evidence="12 13">Belongs to the TonB-dependent receptor family.</text>
</comment>
<dbReference type="RefSeq" id="WP_270076328.1">
    <property type="nucleotide sequence ID" value="NZ_CP115174.1"/>
</dbReference>
<dbReference type="InterPro" id="IPR037066">
    <property type="entry name" value="Plug_dom_sf"/>
</dbReference>
<keyword evidence="17" id="KW-1185">Reference proteome</keyword>
<dbReference type="InterPro" id="IPR039426">
    <property type="entry name" value="TonB-dep_rcpt-like"/>
</dbReference>
<keyword evidence="11 12" id="KW-0998">Cell outer membrane</keyword>
<evidence type="ECO:0000259" key="15">
    <source>
        <dbReference type="Pfam" id="PF07715"/>
    </source>
</evidence>
<evidence type="ECO:0000256" key="6">
    <source>
        <dbReference type="ARBA" id="ARBA00022729"/>
    </source>
</evidence>
<organism evidence="16 17">
    <name type="scientific">Sphingomonas abietis</name>
    <dbReference type="NCBI Taxonomy" id="3012344"/>
    <lineage>
        <taxon>Bacteria</taxon>
        <taxon>Pseudomonadati</taxon>
        <taxon>Pseudomonadota</taxon>
        <taxon>Alphaproteobacteria</taxon>
        <taxon>Sphingomonadales</taxon>
        <taxon>Sphingomonadaceae</taxon>
        <taxon>Sphingomonas</taxon>
    </lineage>
</organism>
<dbReference type="SUPFAM" id="SSF56935">
    <property type="entry name" value="Porins"/>
    <property type="match status" value="1"/>
</dbReference>
<keyword evidence="4" id="KW-0410">Iron transport</keyword>
<evidence type="ECO:0000256" key="9">
    <source>
        <dbReference type="ARBA" id="ARBA00023077"/>
    </source>
</evidence>
<dbReference type="EMBL" id="CP115174">
    <property type="protein sequence ID" value="WBO21680.1"/>
    <property type="molecule type" value="Genomic_DNA"/>
</dbReference>
<evidence type="ECO:0000313" key="16">
    <source>
        <dbReference type="EMBL" id="WBO21680.1"/>
    </source>
</evidence>
<keyword evidence="3 12" id="KW-1134">Transmembrane beta strand</keyword>
<dbReference type="Pfam" id="PF07715">
    <property type="entry name" value="Plug"/>
    <property type="match status" value="1"/>
</dbReference>
<evidence type="ECO:0000256" key="7">
    <source>
        <dbReference type="ARBA" id="ARBA00023004"/>
    </source>
</evidence>
<evidence type="ECO:0000256" key="10">
    <source>
        <dbReference type="ARBA" id="ARBA00023136"/>
    </source>
</evidence>
<feature type="domain" description="TonB-dependent receptor-like beta-barrel" evidence="14">
    <location>
        <begin position="428"/>
        <end position="768"/>
    </location>
</feature>
<protein>
    <submittedName>
        <fullName evidence="16">TonB-dependent receptor</fullName>
    </submittedName>
</protein>
<dbReference type="Pfam" id="PF00593">
    <property type="entry name" value="TonB_dep_Rec_b-barrel"/>
    <property type="match status" value="1"/>
</dbReference>
<evidence type="ECO:0000256" key="11">
    <source>
        <dbReference type="ARBA" id="ARBA00023237"/>
    </source>
</evidence>
<keyword evidence="8" id="KW-0406">Ion transport</keyword>
<dbReference type="PROSITE" id="PS52016">
    <property type="entry name" value="TONB_DEPENDENT_REC_3"/>
    <property type="match status" value="1"/>
</dbReference>
<sequence length="805" mass="86587">MLALAAITPAFAQTTGSQDFDQQIVVTGTKTKGVGGVITPDTSKTKVSLSSAFIQHETPGQSIDDVINMIPGVSFQNNDPYGSAGGTLNIRGFDSSRIAQTWDGFTLNDTGNYAIYSNQQMDSELIDQVTVSLGSTDVDAPSASATGSTVNYTTRNPSEDFHVRVSGSAGEYQYFRLFGVVDTGTFTPFGTRAFLSASKATNNNVFNNLGKINKTQINGKIYQPIGSNGDFISIAGHYNRNINNFFGSVPLQHLGTATGTGSGNSFPTTKDGRFYDVADCLSGKTACAFGTAYDYRYNPSKTANVRVNSRFSLTDKLTLTADAAYQYTLANGGGTATANEGYNPVTGTAGYFGSTPYLGGVDLNGDGDTKDSVLVSAPSNTNTNRAIANIGLRYDFTPDQTVRIGYSLDYGHHRQTGEITKINALGFATNPFSSEDPIYDSTGHALQKRDRNSFAILNQAFGEYRGKFLDDRLTLTAGVRAPFFTRKLQNYCFATNTNGGVVCSGQNAATDQQIAIDYPNYQAPQKRTIRYNKVLPSAGVTFNILQPLAIYANYSKGLQVPGTDNLYNAFGFAPGTDGANGAKPETTDNFDTGVRYTTGKLQATVDGWYTIFHDRLASSYDLDTNTTIYRNLGTVHKYGVDADVSYKPVPEITLYAFGSYLKSKILDNVQATATTYYLTAGKRESGSPTYNFGGRIEGHKGPVTLGVEAKRTGPRYINDQNLPVVISGVQVFGAKAPAYTVVNLDARVSMEWTGMGKDTWLQLNVTNLFDKLYVGGFSGTTVTNSLTYAQIGAPRAVSGTINFGF</sequence>
<feature type="domain" description="TonB-dependent receptor plug" evidence="15">
    <location>
        <begin position="46"/>
        <end position="147"/>
    </location>
</feature>
<keyword evidence="6" id="KW-0732">Signal</keyword>
<keyword evidence="16" id="KW-0675">Receptor</keyword>
<dbReference type="InterPro" id="IPR012910">
    <property type="entry name" value="Plug_dom"/>
</dbReference>
<dbReference type="PANTHER" id="PTHR32552">
    <property type="entry name" value="FERRICHROME IRON RECEPTOR-RELATED"/>
    <property type="match status" value="1"/>
</dbReference>
<evidence type="ECO:0000256" key="3">
    <source>
        <dbReference type="ARBA" id="ARBA00022452"/>
    </source>
</evidence>
<dbReference type="PANTHER" id="PTHR32552:SF89">
    <property type="entry name" value="CATECHOLATE SIDEROPHORE RECEPTOR FIU"/>
    <property type="match status" value="1"/>
</dbReference>
<dbReference type="Gene3D" id="2.170.130.10">
    <property type="entry name" value="TonB-dependent receptor, plug domain"/>
    <property type="match status" value="1"/>
</dbReference>
<evidence type="ECO:0000259" key="14">
    <source>
        <dbReference type="Pfam" id="PF00593"/>
    </source>
</evidence>
<evidence type="ECO:0000256" key="5">
    <source>
        <dbReference type="ARBA" id="ARBA00022692"/>
    </source>
</evidence>
<dbReference type="InterPro" id="IPR000531">
    <property type="entry name" value="Beta-barrel_TonB"/>
</dbReference>
<keyword evidence="2 12" id="KW-0813">Transport</keyword>
<dbReference type="InterPro" id="IPR036942">
    <property type="entry name" value="Beta-barrel_TonB_sf"/>
</dbReference>
<evidence type="ECO:0000313" key="17">
    <source>
        <dbReference type="Proteomes" id="UP001210865"/>
    </source>
</evidence>
<evidence type="ECO:0000256" key="2">
    <source>
        <dbReference type="ARBA" id="ARBA00022448"/>
    </source>
</evidence>
<keyword evidence="7" id="KW-0408">Iron</keyword>
<reference evidence="16 17" key="1">
    <citation type="submission" date="2022-12" db="EMBL/GenBank/DDBJ databases">
        <title>Sphingomonas abieness sp. nov., an endophytic bacterium isolated from Abies koreana.</title>
        <authorList>
            <person name="Jiang L."/>
            <person name="Lee J."/>
        </authorList>
    </citation>
    <scope>NUCLEOTIDE SEQUENCE [LARGE SCALE GENOMIC DNA]</scope>
    <source>
        <strain evidence="17">PAMB 00755</strain>
    </source>
</reference>
<keyword evidence="5 12" id="KW-0812">Transmembrane</keyword>
<evidence type="ECO:0000256" key="13">
    <source>
        <dbReference type="RuleBase" id="RU003357"/>
    </source>
</evidence>
<proteinExistence type="inferred from homology"/>
<evidence type="ECO:0000256" key="12">
    <source>
        <dbReference type="PROSITE-ProRule" id="PRU01360"/>
    </source>
</evidence>
<gene>
    <name evidence="16" type="ORF">PBT88_16105</name>
</gene>
<evidence type="ECO:0000256" key="1">
    <source>
        <dbReference type="ARBA" id="ARBA00004571"/>
    </source>
</evidence>
<keyword evidence="9 13" id="KW-0798">TonB box</keyword>
<keyword evidence="10 12" id="KW-0472">Membrane</keyword>
<dbReference type="Proteomes" id="UP001210865">
    <property type="component" value="Chromosome"/>
</dbReference>
<accession>A0ABY7NL36</accession>